<dbReference type="Proteomes" id="UP001596109">
    <property type="component" value="Unassembled WGS sequence"/>
</dbReference>
<evidence type="ECO:0000313" key="2">
    <source>
        <dbReference type="Proteomes" id="UP001596109"/>
    </source>
</evidence>
<organism evidence="1 2">
    <name type="scientific">Sporosarcina soli</name>
    <dbReference type="NCBI Taxonomy" id="334736"/>
    <lineage>
        <taxon>Bacteria</taxon>
        <taxon>Bacillati</taxon>
        <taxon>Bacillota</taxon>
        <taxon>Bacilli</taxon>
        <taxon>Bacillales</taxon>
        <taxon>Caryophanaceae</taxon>
        <taxon>Sporosarcina</taxon>
    </lineage>
</organism>
<accession>A0ABW0TFL3</accession>
<name>A0ABW0TFL3_9BACL</name>
<keyword evidence="2" id="KW-1185">Reference proteome</keyword>
<protein>
    <submittedName>
        <fullName evidence="1">Uncharacterized protein</fullName>
    </submittedName>
</protein>
<dbReference type="EMBL" id="JBHSNO010000001">
    <property type="protein sequence ID" value="MFC5587528.1"/>
    <property type="molecule type" value="Genomic_DNA"/>
</dbReference>
<comment type="caution">
    <text evidence="1">The sequence shown here is derived from an EMBL/GenBank/DDBJ whole genome shotgun (WGS) entry which is preliminary data.</text>
</comment>
<reference evidence="2" key="1">
    <citation type="journal article" date="2019" name="Int. J. Syst. Evol. Microbiol.">
        <title>The Global Catalogue of Microorganisms (GCM) 10K type strain sequencing project: providing services to taxonomists for standard genome sequencing and annotation.</title>
        <authorList>
            <consortium name="The Broad Institute Genomics Platform"/>
            <consortium name="The Broad Institute Genome Sequencing Center for Infectious Disease"/>
            <person name="Wu L."/>
            <person name="Ma J."/>
        </authorList>
    </citation>
    <scope>NUCLEOTIDE SEQUENCE [LARGE SCALE GENOMIC DNA]</scope>
    <source>
        <strain evidence="2">CGMCC 4.1434</strain>
    </source>
</reference>
<evidence type="ECO:0000313" key="1">
    <source>
        <dbReference type="EMBL" id="MFC5587528.1"/>
    </source>
</evidence>
<proteinExistence type="predicted"/>
<gene>
    <name evidence="1" type="ORF">ACFPRA_01225</name>
</gene>
<dbReference type="RefSeq" id="WP_381429621.1">
    <property type="nucleotide sequence ID" value="NZ_JBHSNO010000001.1"/>
</dbReference>
<sequence>MKRYSVYVLFKNGQDMQFETDTNVLLQQPVHINGAEMIMTEEEYGINLAQVKDLEVVEIGKGKIGVVRN</sequence>